<sequence>MTDDHDVLSRAAADLEAAVRAAVGALAPASAADWSVPAGELSWDCWEAIEHLADALFAYALQLGPKRPPLDDFVQLSWRRERPDSPTLAISVDREAGPAALLEAVEAAGAVLTAMVRTAAPATRAFHAYGVSDPEGFAAMGVVETLVHADDVARGLGVEWAPPADPCARALARLFPEVEVGDDPWATLRWATGRAELPDRQGQGRREFERWHSAPLG</sequence>
<accession>A0A540W272</accession>
<reference evidence="2 3" key="1">
    <citation type="submission" date="2019-06" db="EMBL/GenBank/DDBJ databases">
        <title>Description of Kitasatospora acidophila sp. nov. isolated from pine grove soil, and reclassification of Streptomyces novaecaesareae to Kitasatospora novaeceasareae comb. nov.</title>
        <authorList>
            <person name="Kim M.J."/>
        </authorList>
    </citation>
    <scope>NUCLEOTIDE SEQUENCE [LARGE SCALE GENOMIC DNA]</scope>
    <source>
        <strain evidence="2 3">MMS16-CNU292</strain>
    </source>
</reference>
<dbReference type="AlphaFoldDB" id="A0A540W272"/>
<evidence type="ECO:0000313" key="2">
    <source>
        <dbReference type="EMBL" id="TQF02424.1"/>
    </source>
</evidence>
<gene>
    <name evidence="2" type="ORF">E6W39_09265</name>
</gene>
<feature type="region of interest" description="Disordered" evidence="1">
    <location>
        <begin position="198"/>
        <end position="217"/>
    </location>
</feature>
<dbReference type="RefSeq" id="WP_141633118.1">
    <property type="nucleotide sequence ID" value="NZ_VIGB01000003.1"/>
</dbReference>
<dbReference type="OrthoDB" id="4453346at2"/>
<evidence type="ECO:0000256" key="1">
    <source>
        <dbReference type="SAM" id="MobiDB-lite"/>
    </source>
</evidence>
<dbReference type="SUPFAM" id="SSF109854">
    <property type="entry name" value="DinB/YfiT-like putative metalloenzymes"/>
    <property type="match status" value="1"/>
</dbReference>
<dbReference type="InterPro" id="IPR034660">
    <property type="entry name" value="DinB/YfiT-like"/>
</dbReference>
<name>A0A540W272_9ACTN</name>
<evidence type="ECO:0008006" key="4">
    <source>
        <dbReference type="Google" id="ProtNLM"/>
    </source>
</evidence>
<comment type="caution">
    <text evidence="2">The sequence shown here is derived from an EMBL/GenBank/DDBJ whole genome shotgun (WGS) entry which is preliminary data.</text>
</comment>
<evidence type="ECO:0000313" key="3">
    <source>
        <dbReference type="Proteomes" id="UP000319103"/>
    </source>
</evidence>
<proteinExistence type="predicted"/>
<keyword evidence="3" id="KW-1185">Reference proteome</keyword>
<dbReference type="EMBL" id="VIGB01000003">
    <property type="protein sequence ID" value="TQF02424.1"/>
    <property type="molecule type" value="Genomic_DNA"/>
</dbReference>
<organism evidence="2 3">
    <name type="scientific">Kitasatospora acidiphila</name>
    <dbReference type="NCBI Taxonomy" id="2567942"/>
    <lineage>
        <taxon>Bacteria</taxon>
        <taxon>Bacillati</taxon>
        <taxon>Actinomycetota</taxon>
        <taxon>Actinomycetes</taxon>
        <taxon>Kitasatosporales</taxon>
        <taxon>Streptomycetaceae</taxon>
        <taxon>Kitasatospora</taxon>
    </lineage>
</organism>
<dbReference type="Proteomes" id="UP000319103">
    <property type="component" value="Unassembled WGS sequence"/>
</dbReference>
<protein>
    <recommendedName>
        <fullName evidence="4">Mycothiol-dependent maleylpyruvate isomerase metal-binding domain-containing protein</fullName>
    </recommendedName>
</protein>
<dbReference type="Gene3D" id="1.20.120.450">
    <property type="entry name" value="dinb family like domain"/>
    <property type="match status" value="1"/>
</dbReference>